<evidence type="ECO:0000313" key="3">
    <source>
        <dbReference type="Proteomes" id="UP000321386"/>
    </source>
</evidence>
<accession>A0A510UVA6</accession>
<reference evidence="2 3" key="1">
    <citation type="submission" date="2019-07" db="EMBL/GenBank/DDBJ databases">
        <title>Whole genome shotgun sequence of Cellulomonas persica NBRC 101101.</title>
        <authorList>
            <person name="Hosoyama A."/>
            <person name="Uohara A."/>
            <person name="Ohji S."/>
            <person name="Ichikawa N."/>
        </authorList>
    </citation>
    <scope>NUCLEOTIDE SEQUENCE [LARGE SCALE GENOMIC DNA]</scope>
    <source>
        <strain evidence="2 3">NBRC 101101</strain>
    </source>
</reference>
<dbReference type="RefSeq" id="WP_146805347.1">
    <property type="nucleotide sequence ID" value="NZ_BJUA01000003.1"/>
</dbReference>
<protein>
    <recommendedName>
        <fullName evidence="1">DUF4097 domain-containing protein</fullName>
    </recommendedName>
</protein>
<dbReference type="AlphaFoldDB" id="A0A510UVA6"/>
<comment type="caution">
    <text evidence="2">The sequence shown here is derived from an EMBL/GenBank/DDBJ whole genome shotgun (WGS) entry which is preliminary data.</text>
</comment>
<dbReference type="OrthoDB" id="3252095at2"/>
<organism evidence="2 3">
    <name type="scientific">Cellulomonas persica</name>
    <dbReference type="NCBI Taxonomy" id="76861"/>
    <lineage>
        <taxon>Bacteria</taxon>
        <taxon>Bacillati</taxon>
        <taxon>Actinomycetota</taxon>
        <taxon>Actinomycetes</taxon>
        <taxon>Micrococcales</taxon>
        <taxon>Cellulomonadaceae</taxon>
        <taxon>Cellulomonas</taxon>
    </lineage>
</organism>
<dbReference type="Pfam" id="PF13349">
    <property type="entry name" value="DUF4097"/>
    <property type="match status" value="1"/>
</dbReference>
<sequence>MTTFAFDGPAQVRVEIQMGRIDVVASGRTDVEVRVSPSNPQRGGDRSAANGVKVERVGDRVLVTGPFRLAIFGPGDSVDVVVEVPEGSHVETANKYGSTHLAGRLGVVRADVAYGELAVDSVERLTVSGGHGELRITDVTGDAEVGFKSGSAWLGRVGGSLRLTGSDGPVVVEAVAGPAEVASSSGSIELGTLGAGATIRSAYGKVRVRDAVRGVLKVDGSYGNVRVGVRRGTAVWLDVASRHGAVRTELTDDAGPQPDEETLEVHVRTGYGSITVDRYDPQL</sequence>
<gene>
    <name evidence="2" type="ORF">CPE01_08030</name>
</gene>
<evidence type="ECO:0000313" key="2">
    <source>
        <dbReference type="EMBL" id="GEK17070.1"/>
    </source>
</evidence>
<feature type="domain" description="DUF4097" evidence="1">
    <location>
        <begin position="25"/>
        <end position="250"/>
    </location>
</feature>
<dbReference type="InterPro" id="IPR025164">
    <property type="entry name" value="Toastrack_DUF4097"/>
</dbReference>
<name>A0A510UVA6_9CELL</name>
<evidence type="ECO:0000259" key="1">
    <source>
        <dbReference type="Pfam" id="PF13349"/>
    </source>
</evidence>
<dbReference type="Proteomes" id="UP000321386">
    <property type="component" value="Unassembled WGS sequence"/>
</dbReference>
<dbReference type="EMBL" id="BJUA01000003">
    <property type="protein sequence ID" value="GEK17070.1"/>
    <property type="molecule type" value="Genomic_DNA"/>
</dbReference>
<proteinExistence type="predicted"/>
<keyword evidence="3" id="KW-1185">Reference proteome</keyword>